<feature type="domain" description="DUF2241" evidence="1">
    <location>
        <begin position="5"/>
        <end position="70"/>
    </location>
</feature>
<evidence type="ECO:0000313" key="3">
    <source>
        <dbReference type="Proteomes" id="UP000484381"/>
    </source>
</evidence>
<protein>
    <submittedName>
        <fullName evidence="2">ACT domain-containing protein</fullName>
    </submittedName>
</protein>
<name>A0A7X1NAZ1_9BURK</name>
<dbReference type="EMBL" id="WHNP01000012">
    <property type="protein sequence ID" value="MPW18218.1"/>
    <property type="molecule type" value="Genomic_DNA"/>
</dbReference>
<dbReference type="Gene3D" id="3.30.2130.10">
    <property type="entry name" value="VC0802-like"/>
    <property type="match status" value="1"/>
</dbReference>
<dbReference type="RefSeq" id="WP_152759407.1">
    <property type="nucleotide sequence ID" value="NZ_WHNP01000012.1"/>
</dbReference>
<accession>A0A7X1NAZ1</accession>
<dbReference type="AlphaFoldDB" id="A0A7X1NAZ1"/>
<dbReference type="PANTHER" id="PTHR39199">
    <property type="entry name" value="BLR5128 PROTEIN"/>
    <property type="match status" value="1"/>
</dbReference>
<proteinExistence type="predicted"/>
<dbReference type="Pfam" id="PF10000">
    <property type="entry name" value="ACT_3"/>
    <property type="match status" value="1"/>
</dbReference>
<reference evidence="2 3" key="1">
    <citation type="submission" date="2019-10" db="EMBL/GenBank/DDBJ databases">
        <title>Paraburkholderia sp. isolated from nodules of Mimosa pudica from Brazilian Atlantic Forest soils.</title>
        <authorList>
            <person name="Paulitsch F."/>
            <person name="Hungria M."/>
            <person name="Dall'Agnol R."/>
        </authorList>
    </citation>
    <scope>NUCLEOTIDE SEQUENCE [LARGE SCALE GENOMIC DNA]</scope>
    <source>
        <strain evidence="2 3">CNPSo 3157</strain>
    </source>
</reference>
<organism evidence="2 3">
    <name type="scientific">Paraburkholderia franconis</name>
    <dbReference type="NCBI Taxonomy" id="2654983"/>
    <lineage>
        <taxon>Bacteria</taxon>
        <taxon>Pseudomonadati</taxon>
        <taxon>Pseudomonadota</taxon>
        <taxon>Betaproteobacteria</taxon>
        <taxon>Burkholderiales</taxon>
        <taxon>Burkholderiaceae</taxon>
        <taxon>Paraburkholderia</taxon>
    </lineage>
</organism>
<evidence type="ECO:0000259" key="1">
    <source>
        <dbReference type="Pfam" id="PF10000"/>
    </source>
</evidence>
<dbReference type="SUPFAM" id="SSF55021">
    <property type="entry name" value="ACT-like"/>
    <property type="match status" value="2"/>
</dbReference>
<evidence type="ECO:0000313" key="2">
    <source>
        <dbReference type="EMBL" id="MPW18218.1"/>
    </source>
</evidence>
<dbReference type="InterPro" id="IPR045865">
    <property type="entry name" value="ACT-like_dom_sf"/>
</dbReference>
<keyword evidence="3" id="KW-1185">Reference proteome</keyword>
<sequence>MSQPISDLDQLLASMHPELNEGVYVFASVPVETDVKALMPVATFCEKEGLTLVVEEQIAKRAGLDVLFRCAWITLTVHSDLQAVGLTAAFAKALGEAGISCNVIAAAYHDHIFVSVDSAKNAMAQLILLQQRARESSSR</sequence>
<gene>
    <name evidence="2" type="ORF">GCT13_15165</name>
</gene>
<dbReference type="Proteomes" id="UP000484381">
    <property type="component" value="Unassembled WGS sequence"/>
</dbReference>
<dbReference type="PANTHER" id="PTHR39199:SF1">
    <property type="entry name" value="BLR5128 PROTEIN"/>
    <property type="match status" value="1"/>
</dbReference>
<dbReference type="InterPro" id="IPR018717">
    <property type="entry name" value="DUF2241"/>
</dbReference>
<comment type="caution">
    <text evidence="2">The sequence shown here is derived from an EMBL/GenBank/DDBJ whole genome shotgun (WGS) entry which is preliminary data.</text>
</comment>